<proteinExistence type="predicted"/>
<gene>
    <name evidence="1" type="ORF">ACFQ07_11245</name>
</gene>
<reference evidence="2" key="1">
    <citation type="journal article" date="2019" name="Int. J. Syst. Evol. Microbiol.">
        <title>The Global Catalogue of Microorganisms (GCM) 10K type strain sequencing project: providing services to taxonomists for standard genome sequencing and annotation.</title>
        <authorList>
            <consortium name="The Broad Institute Genomics Platform"/>
            <consortium name="The Broad Institute Genome Sequencing Center for Infectious Disease"/>
            <person name="Wu L."/>
            <person name="Ma J."/>
        </authorList>
    </citation>
    <scope>NUCLEOTIDE SEQUENCE [LARGE SCALE GENOMIC DNA]</scope>
    <source>
        <strain evidence="2">JCM 31696</strain>
    </source>
</reference>
<evidence type="ECO:0000313" key="2">
    <source>
        <dbReference type="Proteomes" id="UP001597083"/>
    </source>
</evidence>
<dbReference type="EMBL" id="JBHTIR010001648">
    <property type="protein sequence ID" value="MFD0852805.1"/>
    <property type="molecule type" value="Genomic_DNA"/>
</dbReference>
<name>A0ABW3CE44_9ACTN</name>
<protein>
    <submittedName>
        <fullName evidence="1">Uncharacterized protein</fullName>
    </submittedName>
</protein>
<accession>A0ABW3CE44</accession>
<organism evidence="1 2">
    <name type="scientific">Actinomadura adrarensis</name>
    <dbReference type="NCBI Taxonomy" id="1819600"/>
    <lineage>
        <taxon>Bacteria</taxon>
        <taxon>Bacillati</taxon>
        <taxon>Actinomycetota</taxon>
        <taxon>Actinomycetes</taxon>
        <taxon>Streptosporangiales</taxon>
        <taxon>Thermomonosporaceae</taxon>
        <taxon>Actinomadura</taxon>
    </lineage>
</organism>
<keyword evidence="2" id="KW-1185">Reference proteome</keyword>
<dbReference type="Proteomes" id="UP001597083">
    <property type="component" value="Unassembled WGS sequence"/>
</dbReference>
<feature type="non-terminal residue" evidence="1">
    <location>
        <position position="63"/>
    </location>
</feature>
<comment type="caution">
    <text evidence="1">The sequence shown here is derived from an EMBL/GenBank/DDBJ whole genome shotgun (WGS) entry which is preliminary data.</text>
</comment>
<sequence>MAESVTAVRESRPAFELFEGYALASVLAALEMSELLSQLEGGGLSPAAIADRDDDEAALLAAS</sequence>
<evidence type="ECO:0000313" key="1">
    <source>
        <dbReference type="EMBL" id="MFD0852805.1"/>
    </source>
</evidence>